<keyword evidence="1" id="KW-1133">Transmembrane helix</keyword>
<dbReference type="PANTHER" id="PTHR40078:SF1">
    <property type="entry name" value="INTEGRAL MEMBRANE PROTEIN"/>
    <property type="match status" value="1"/>
</dbReference>
<evidence type="ECO:0008006" key="4">
    <source>
        <dbReference type="Google" id="ProtNLM"/>
    </source>
</evidence>
<dbReference type="Pfam" id="PF19700">
    <property type="entry name" value="DUF6198"/>
    <property type="match status" value="1"/>
</dbReference>
<feature type="transmembrane region" description="Helical" evidence="1">
    <location>
        <begin position="106"/>
        <end position="128"/>
    </location>
</feature>
<dbReference type="InterPro" id="IPR038750">
    <property type="entry name" value="YczE/YyaS-like"/>
</dbReference>
<dbReference type="Proteomes" id="UP000321805">
    <property type="component" value="Chromosome"/>
</dbReference>
<dbReference type="OrthoDB" id="154912at2"/>
<feature type="transmembrane region" description="Helical" evidence="1">
    <location>
        <begin position="79"/>
        <end position="100"/>
    </location>
</feature>
<name>A0A5B8U013_9ACTN</name>
<dbReference type="EMBL" id="CP042430">
    <property type="protein sequence ID" value="QEC46320.1"/>
    <property type="molecule type" value="Genomic_DNA"/>
</dbReference>
<reference evidence="2 3" key="1">
    <citation type="journal article" date="2018" name="J. Microbiol.">
        <title>Baekduia soli gen. nov., sp. nov., a novel bacterium isolated from the soil of Baekdu Mountain and proposal of a novel family name, Baekduiaceae fam. nov.</title>
        <authorList>
            <person name="An D.S."/>
            <person name="Siddiqi M.Z."/>
            <person name="Kim K.H."/>
            <person name="Yu H.S."/>
            <person name="Im W.T."/>
        </authorList>
    </citation>
    <scope>NUCLEOTIDE SEQUENCE [LARGE SCALE GENOMIC DNA]</scope>
    <source>
        <strain evidence="2 3">BR7-21</strain>
    </source>
</reference>
<organism evidence="2 3">
    <name type="scientific">Baekduia soli</name>
    <dbReference type="NCBI Taxonomy" id="496014"/>
    <lineage>
        <taxon>Bacteria</taxon>
        <taxon>Bacillati</taxon>
        <taxon>Actinomycetota</taxon>
        <taxon>Thermoleophilia</taxon>
        <taxon>Solirubrobacterales</taxon>
        <taxon>Baekduiaceae</taxon>
        <taxon>Baekduia</taxon>
    </lineage>
</organism>
<feature type="transmembrane region" description="Helical" evidence="1">
    <location>
        <begin position="54"/>
        <end position="72"/>
    </location>
</feature>
<dbReference type="RefSeq" id="WP_146915392.1">
    <property type="nucleotide sequence ID" value="NZ_CP042430.1"/>
</dbReference>
<protein>
    <recommendedName>
        <fullName evidence="4">YitT family protein</fullName>
    </recommendedName>
</protein>
<dbReference type="PANTHER" id="PTHR40078">
    <property type="entry name" value="INTEGRAL MEMBRANE PROTEIN-RELATED"/>
    <property type="match status" value="1"/>
</dbReference>
<sequence>MRADAAPPRALRRLTQLHAGLVLFGLGASAQLLAGLGNSPWDVLHQGLARTFGLTVGAWVFIVGALVLLAWIPLRERPGIGTISNVVVISIVVEIMLSAFGPAHGIVVRIALLVGGVLASGVAVGLYLGADLGPGPRDGLMTAFVKRGHSMRVVRTTIEVTVLLAGTLLGGTVGVGTLLFALAIGPLAHLTVPFFAVAPAPEPAPAPA</sequence>
<dbReference type="AlphaFoldDB" id="A0A5B8U013"/>
<evidence type="ECO:0000313" key="2">
    <source>
        <dbReference type="EMBL" id="QEC46320.1"/>
    </source>
</evidence>
<feature type="transmembrane region" description="Helical" evidence="1">
    <location>
        <begin position="160"/>
        <end position="184"/>
    </location>
</feature>
<keyword evidence="3" id="KW-1185">Reference proteome</keyword>
<evidence type="ECO:0000313" key="3">
    <source>
        <dbReference type="Proteomes" id="UP000321805"/>
    </source>
</evidence>
<proteinExistence type="predicted"/>
<keyword evidence="1" id="KW-0472">Membrane</keyword>
<dbReference type="KEGG" id="bsol:FSW04_01155"/>
<gene>
    <name evidence="2" type="ORF">FSW04_01155</name>
</gene>
<accession>A0A5B8U013</accession>
<keyword evidence="1" id="KW-0812">Transmembrane</keyword>
<evidence type="ECO:0000256" key="1">
    <source>
        <dbReference type="SAM" id="Phobius"/>
    </source>
</evidence>